<protein>
    <submittedName>
        <fullName evidence="1">Uncharacterized protein</fullName>
    </submittedName>
</protein>
<accession>A0A7R9FJY7</accession>
<sequence>MEKNNPGMTYDKMARTLRPVSRELTHQQQEHAAYTSLLRTSLCSQPKLTCSVHKSTAGLFVLATKTNMQRTQVYCGPTLCSQPKLTCSVHKSTASLFVLATKTNMQWLAAHGTERTHELDSQGVFI</sequence>
<organism evidence="1">
    <name type="scientific">Timema tahoe</name>
    <dbReference type="NCBI Taxonomy" id="61484"/>
    <lineage>
        <taxon>Eukaryota</taxon>
        <taxon>Metazoa</taxon>
        <taxon>Ecdysozoa</taxon>
        <taxon>Arthropoda</taxon>
        <taxon>Hexapoda</taxon>
        <taxon>Insecta</taxon>
        <taxon>Pterygota</taxon>
        <taxon>Neoptera</taxon>
        <taxon>Polyneoptera</taxon>
        <taxon>Phasmatodea</taxon>
        <taxon>Timematodea</taxon>
        <taxon>Timematoidea</taxon>
        <taxon>Timematidae</taxon>
        <taxon>Timema</taxon>
    </lineage>
</organism>
<dbReference type="AlphaFoldDB" id="A0A7R9FJY7"/>
<reference evidence="1" key="1">
    <citation type="submission" date="2020-11" db="EMBL/GenBank/DDBJ databases">
        <authorList>
            <person name="Tran Van P."/>
        </authorList>
    </citation>
    <scope>NUCLEOTIDE SEQUENCE</scope>
</reference>
<evidence type="ECO:0000313" key="1">
    <source>
        <dbReference type="EMBL" id="CAD7454611.1"/>
    </source>
</evidence>
<name>A0A7R9FJY7_9NEOP</name>
<proteinExistence type="predicted"/>
<gene>
    <name evidence="1" type="ORF">TTEB3V08_LOCUS2712</name>
</gene>
<dbReference type="EMBL" id="OE000660">
    <property type="protein sequence ID" value="CAD7454611.1"/>
    <property type="molecule type" value="Genomic_DNA"/>
</dbReference>